<dbReference type="CDD" id="cd00882">
    <property type="entry name" value="Ras_like_GTPase"/>
    <property type="match status" value="1"/>
</dbReference>
<evidence type="ECO:0000313" key="13">
    <source>
        <dbReference type="Proteomes" id="UP000054477"/>
    </source>
</evidence>
<reference evidence="12 13" key="1">
    <citation type="submission" date="2014-04" db="EMBL/GenBank/DDBJ databases">
        <authorList>
            <consortium name="DOE Joint Genome Institute"/>
            <person name="Kuo A."/>
            <person name="Kohler A."/>
            <person name="Nagy L.G."/>
            <person name="Floudas D."/>
            <person name="Copeland A."/>
            <person name="Barry K.W."/>
            <person name="Cichocki N."/>
            <person name="Veneault-Fourrey C."/>
            <person name="LaButti K."/>
            <person name="Lindquist E.A."/>
            <person name="Lipzen A."/>
            <person name="Lundell T."/>
            <person name="Morin E."/>
            <person name="Murat C."/>
            <person name="Sun H."/>
            <person name="Tunlid A."/>
            <person name="Henrissat B."/>
            <person name="Grigoriev I.V."/>
            <person name="Hibbett D.S."/>
            <person name="Martin F."/>
            <person name="Nordberg H.P."/>
            <person name="Cantor M.N."/>
            <person name="Hua S.X."/>
        </authorList>
    </citation>
    <scope>NUCLEOTIDE SEQUENCE [LARGE SCALE GENOMIC DNA]</scope>
    <source>
        <strain evidence="12 13">LaAM-08-1</strain>
    </source>
</reference>
<comment type="subcellular location">
    <subcellularLocation>
        <location evidence="1">Cell membrane</location>
        <topology evidence="1">Lipid-anchor</topology>
        <orientation evidence="1">Cytoplasmic side</orientation>
    </subcellularLocation>
</comment>
<accession>A0A0C9XQ00</accession>
<dbReference type="InterPro" id="IPR005225">
    <property type="entry name" value="Small_GTP-bd"/>
</dbReference>
<feature type="compositionally biased region" description="Acidic residues" evidence="10">
    <location>
        <begin position="212"/>
        <end position="221"/>
    </location>
</feature>
<keyword evidence="4" id="KW-0488">Methylation</keyword>
<dbReference type="SMART" id="SM00174">
    <property type="entry name" value="RHO"/>
    <property type="match status" value="1"/>
</dbReference>
<keyword evidence="13" id="KW-1185">Reference proteome</keyword>
<organism evidence="12 13">
    <name type="scientific">Laccaria amethystina LaAM-08-1</name>
    <dbReference type="NCBI Taxonomy" id="1095629"/>
    <lineage>
        <taxon>Eukaryota</taxon>
        <taxon>Fungi</taxon>
        <taxon>Dikarya</taxon>
        <taxon>Basidiomycota</taxon>
        <taxon>Agaricomycotina</taxon>
        <taxon>Agaricomycetes</taxon>
        <taxon>Agaricomycetidae</taxon>
        <taxon>Agaricales</taxon>
        <taxon>Agaricineae</taxon>
        <taxon>Hydnangiaceae</taxon>
        <taxon>Laccaria</taxon>
    </lineage>
</organism>
<protein>
    <recommendedName>
        <fullName evidence="11">G domain-containing protein</fullName>
    </recommendedName>
</protein>
<dbReference type="GO" id="GO:0005886">
    <property type="term" value="C:plasma membrane"/>
    <property type="evidence" value="ECO:0007669"/>
    <property type="project" value="UniProtKB-SubCell"/>
</dbReference>
<keyword evidence="8" id="KW-0449">Lipoprotein</keyword>
<sequence>MSQIRRKLVIVGDAACGKTCVLHLFATGVVHRSPPPTIFDNYVADVEVDGKHIELALWDTSGYEDYDRLRPLSYPDTHVVLICFSIDSHDSLENVYEKWTEEVNHFCPGIPIILVGCKNELRDDPNTIRNLSKYHNEHPVTYDEGMEVYKRIQARHYVECSGMTGDGIRVLFQLATREALRPRSKPSPKTSKGFNPFKGILKAPSKGREADVESESAPELDDVEEQELKKLLLAATSAAPQPLRKFRLLIIGKTGSGKTTILNKVCGGNMVDRPSTTRGLHNIEKEIEFEGNSKIIAHDSEGFEAGKQNEVDVVRKFIDRRSKEKDINQRLHLVWYCMEMNSRPIQQAEKDFFSTPLQVPVVAIVTKFDTFLQDVQQKIEEHAEEEDEEIDDDEVERLATTQANVQFEQHYKKALDDMQHPPKAVVTLSEVHKSSPDNSRLAQLIKETLKVLDLTETDLKRKERDVYDLSTFFATAQNADTKIKLTTSASNGLNWNCDKDHSKPMFRGGPFIKTWETFWTDPTSGSQALMVKLIRLLEKYLDDSRHHIGDQRSSNFLEVKGGDPDLLRFCKWEQRVADTTLIMEKIYIFNIKDEKTLEALIKWYSLRSHTVTYVREEVMQLYRQRKLEKYEIPKQWSLSVAQPLVDLVCNRPVEVPG</sequence>
<evidence type="ECO:0000256" key="2">
    <source>
        <dbReference type="ARBA" id="ARBA00010142"/>
    </source>
</evidence>
<dbReference type="PROSITE" id="PS51419">
    <property type="entry name" value="RAB"/>
    <property type="match status" value="1"/>
</dbReference>
<dbReference type="PANTHER" id="PTHR24072">
    <property type="entry name" value="RHO FAMILY GTPASE"/>
    <property type="match status" value="1"/>
</dbReference>
<dbReference type="PRINTS" id="PR00449">
    <property type="entry name" value="RASTRNSFRMNG"/>
</dbReference>
<dbReference type="GO" id="GO:0003924">
    <property type="term" value="F:GTPase activity"/>
    <property type="evidence" value="ECO:0007669"/>
    <property type="project" value="InterPro"/>
</dbReference>
<keyword evidence="5" id="KW-0547">Nucleotide-binding</keyword>
<reference evidence="13" key="2">
    <citation type="submission" date="2015-01" db="EMBL/GenBank/DDBJ databases">
        <title>Evolutionary Origins and Diversification of the Mycorrhizal Mutualists.</title>
        <authorList>
            <consortium name="DOE Joint Genome Institute"/>
            <consortium name="Mycorrhizal Genomics Consortium"/>
            <person name="Kohler A."/>
            <person name="Kuo A."/>
            <person name="Nagy L.G."/>
            <person name="Floudas D."/>
            <person name="Copeland A."/>
            <person name="Barry K.W."/>
            <person name="Cichocki N."/>
            <person name="Veneault-Fourrey C."/>
            <person name="LaButti K."/>
            <person name="Lindquist E.A."/>
            <person name="Lipzen A."/>
            <person name="Lundell T."/>
            <person name="Morin E."/>
            <person name="Murat C."/>
            <person name="Riley R."/>
            <person name="Ohm R."/>
            <person name="Sun H."/>
            <person name="Tunlid A."/>
            <person name="Henrissat B."/>
            <person name="Grigoriev I.V."/>
            <person name="Hibbett D.S."/>
            <person name="Martin F."/>
        </authorList>
    </citation>
    <scope>NUCLEOTIDE SEQUENCE [LARGE SCALE GENOMIC DNA]</scope>
    <source>
        <strain evidence="13">LaAM-08-1</strain>
    </source>
</reference>
<evidence type="ECO:0000313" key="12">
    <source>
        <dbReference type="EMBL" id="KIJ99716.1"/>
    </source>
</evidence>
<feature type="region of interest" description="Disordered" evidence="10">
    <location>
        <begin position="181"/>
        <end position="221"/>
    </location>
</feature>
<comment type="similarity">
    <text evidence="2">Belongs to the small GTPase superfamily. Rho family.</text>
</comment>
<dbReference type="InterPro" id="IPR006073">
    <property type="entry name" value="GTP-bd"/>
</dbReference>
<evidence type="ECO:0000256" key="10">
    <source>
        <dbReference type="SAM" id="MobiDB-lite"/>
    </source>
</evidence>
<dbReference type="NCBIfam" id="TIGR00231">
    <property type="entry name" value="small_GTP"/>
    <property type="match status" value="1"/>
</dbReference>
<evidence type="ECO:0000256" key="6">
    <source>
        <dbReference type="ARBA" id="ARBA00023134"/>
    </source>
</evidence>
<dbReference type="STRING" id="1095629.A0A0C9XQ00"/>
<keyword evidence="9" id="KW-0636">Prenylation</keyword>
<dbReference type="Gene3D" id="3.40.50.300">
    <property type="entry name" value="P-loop containing nucleotide triphosphate hydrolases"/>
    <property type="match status" value="2"/>
</dbReference>
<keyword evidence="3" id="KW-1003">Cell membrane</keyword>
<dbReference type="SMART" id="SM00175">
    <property type="entry name" value="RAB"/>
    <property type="match status" value="1"/>
</dbReference>
<dbReference type="InterPro" id="IPR001806">
    <property type="entry name" value="Small_GTPase"/>
</dbReference>
<dbReference type="Pfam" id="PF00071">
    <property type="entry name" value="Ras"/>
    <property type="match status" value="1"/>
</dbReference>
<dbReference type="OrthoDB" id="59699at2759"/>
<gene>
    <name evidence="12" type="ORF">K443DRAFT_679741</name>
</gene>
<evidence type="ECO:0000256" key="4">
    <source>
        <dbReference type="ARBA" id="ARBA00022481"/>
    </source>
</evidence>
<dbReference type="InterPro" id="IPR003578">
    <property type="entry name" value="Small_GTPase_Rho"/>
</dbReference>
<evidence type="ECO:0000256" key="5">
    <source>
        <dbReference type="ARBA" id="ARBA00022741"/>
    </source>
</evidence>
<dbReference type="SUPFAM" id="SSF52540">
    <property type="entry name" value="P-loop containing nucleoside triphosphate hydrolases"/>
    <property type="match status" value="2"/>
</dbReference>
<dbReference type="AlphaFoldDB" id="A0A0C9XQ00"/>
<name>A0A0C9XQ00_9AGAR</name>
<feature type="domain" description="G" evidence="11">
    <location>
        <begin position="248"/>
        <end position="365"/>
    </location>
</feature>
<evidence type="ECO:0000259" key="11">
    <source>
        <dbReference type="Pfam" id="PF01926"/>
    </source>
</evidence>
<evidence type="ECO:0000256" key="8">
    <source>
        <dbReference type="ARBA" id="ARBA00023288"/>
    </source>
</evidence>
<dbReference type="EMBL" id="KN838641">
    <property type="protein sequence ID" value="KIJ99716.1"/>
    <property type="molecule type" value="Genomic_DNA"/>
</dbReference>
<keyword evidence="7" id="KW-0472">Membrane</keyword>
<dbReference type="HOGENOM" id="CLU_027513_0_0_1"/>
<dbReference type="PROSITE" id="PS51421">
    <property type="entry name" value="RAS"/>
    <property type="match status" value="1"/>
</dbReference>
<evidence type="ECO:0000256" key="7">
    <source>
        <dbReference type="ARBA" id="ARBA00023136"/>
    </source>
</evidence>
<dbReference type="GO" id="GO:0005525">
    <property type="term" value="F:GTP binding"/>
    <property type="evidence" value="ECO:0007669"/>
    <property type="project" value="UniProtKB-KW"/>
</dbReference>
<evidence type="ECO:0000256" key="1">
    <source>
        <dbReference type="ARBA" id="ARBA00004342"/>
    </source>
</evidence>
<dbReference type="GO" id="GO:0007264">
    <property type="term" value="P:small GTPase-mediated signal transduction"/>
    <property type="evidence" value="ECO:0007669"/>
    <property type="project" value="InterPro"/>
</dbReference>
<dbReference type="PROSITE" id="PS51420">
    <property type="entry name" value="RHO"/>
    <property type="match status" value="1"/>
</dbReference>
<dbReference type="FunFam" id="3.40.50.300:FF:000983">
    <property type="entry name" value="Rho family GTPase"/>
    <property type="match status" value="1"/>
</dbReference>
<dbReference type="SMART" id="SM00173">
    <property type="entry name" value="RAS"/>
    <property type="match status" value="1"/>
</dbReference>
<dbReference type="Proteomes" id="UP000054477">
    <property type="component" value="Unassembled WGS sequence"/>
</dbReference>
<dbReference type="InterPro" id="IPR027417">
    <property type="entry name" value="P-loop_NTPase"/>
</dbReference>
<proteinExistence type="inferred from homology"/>
<keyword evidence="6" id="KW-0342">GTP-binding</keyword>
<evidence type="ECO:0000256" key="3">
    <source>
        <dbReference type="ARBA" id="ARBA00022475"/>
    </source>
</evidence>
<evidence type="ECO:0000256" key="9">
    <source>
        <dbReference type="ARBA" id="ARBA00023289"/>
    </source>
</evidence>
<dbReference type="Pfam" id="PF01926">
    <property type="entry name" value="MMR_HSR1"/>
    <property type="match status" value="1"/>
</dbReference>